<dbReference type="Gene3D" id="2.60.40.10">
    <property type="entry name" value="Immunoglobulins"/>
    <property type="match status" value="1"/>
</dbReference>
<evidence type="ECO:0000256" key="2">
    <source>
        <dbReference type="ARBA" id="ARBA00022475"/>
    </source>
</evidence>
<feature type="transmembrane region" description="Helical" evidence="7">
    <location>
        <begin position="205"/>
        <end position="227"/>
    </location>
</feature>
<feature type="domain" description="ABC3 transporter permease C-terminal" evidence="8">
    <location>
        <begin position="859"/>
        <end position="971"/>
    </location>
</feature>
<evidence type="ECO:0000256" key="1">
    <source>
        <dbReference type="ARBA" id="ARBA00004651"/>
    </source>
</evidence>
<evidence type="ECO:0000313" key="9">
    <source>
        <dbReference type="EMBL" id="SIR76654.1"/>
    </source>
</evidence>
<dbReference type="GO" id="GO:0022857">
    <property type="term" value="F:transmembrane transporter activity"/>
    <property type="evidence" value="ECO:0007669"/>
    <property type="project" value="TreeGrafter"/>
</dbReference>
<protein>
    <submittedName>
        <fullName evidence="9">FtsX-like permease family protein</fullName>
    </submittedName>
</protein>
<evidence type="ECO:0000256" key="3">
    <source>
        <dbReference type="ARBA" id="ARBA00022692"/>
    </source>
</evidence>
<dbReference type="Pfam" id="PF02687">
    <property type="entry name" value="FtsX"/>
    <property type="match status" value="1"/>
</dbReference>
<proteinExistence type="inferred from homology"/>
<evidence type="ECO:0000313" key="10">
    <source>
        <dbReference type="Proteomes" id="UP000186914"/>
    </source>
</evidence>
<dbReference type="InterPro" id="IPR008969">
    <property type="entry name" value="CarboxyPept-like_regulatory"/>
</dbReference>
<feature type="transmembrane region" description="Helical" evidence="7">
    <location>
        <begin position="899"/>
        <end position="929"/>
    </location>
</feature>
<feature type="transmembrane region" description="Helical" evidence="7">
    <location>
        <begin position="260"/>
        <end position="282"/>
    </location>
</feature>
<gene>
    <name evidence="9" type="ORF">SAMN05421858_3724</name>
</gene>
<dbReference type="PANTHER" id="PTHR30572:SF4">
    <property type="entry name" value="ABC TRANSPORTER PERMEASE YTRF"/>
    <property type="match status" value="1"/>
</dbReference>
<dbReference type="EMBL" id="FTNO01000004">
    <property type="protein sequence ID" value="SIR76654.1"/>
    <property type="molecule type" value="Genomic_DNA"/>
</dbReference>
<dbReference type="Proteomes" id="UP000186914">
    <property type="component" value="Unassembled WGS sequence"/>
</dbReference>
<dbReference type="InterPro" id="IPR003838">
    <property type="entry name" value="ABC3_permease_C"/>
</dbReference>
<feature type="transmembrane region" description="Helical" evidence="7">
    <location>
        <begin position="376"/>
        <end position="397"/>
    </location>
</feature>
<dbReference type="GO" id="GO:0005886">
    <property type="term" value="C:plasma membrane"/>
    <property type="evidence" value="ECO:0007669"/>
    <property type="project" value="UniProtKB-SubCell"/>
</dbReference>
<dbReference type="AlphaFoldDB" id="A0A1N7DLE3"/>
<dbReference type="InterPro" id="IPR013783">
    <property type="entry name" value="Ig-like_fold"/>
</dbReference>
<organism evidence="9 10">
    <name type="scientific">Haladaptatus litoreus</name>
    <dbReference type="NCBI Taxonomy" id="553468"/>
    <lineage>
        <taxon>Archaea</taxon>
        <taxon>Methanobacteriati</taxon>
        <taxon>Methanobacteriota</taxon>
        <taxon>Stenosarchaea group</taxon>
        <taxon>Halobacteria</taxon>
        <taxon>Halobacteriales</taxon>
        <taxon>Haladaptataceae</taxon>
        <taxon>Haladaptatus</taxon>
    </lineage>
</organism>
<feature type="transmembrane region" description="Helical" evidence="7">
    <location>
        <begin position="949"/>
        <end position="975"/>
    </location>
</feature>
<keyword evidence="4 7" id="KW-1133">Transmembrane helix</keyword>
<keyword evidence="2" id="KW-1003">Cell membrane</keyword>
<evidence type="ECO:0000259" key="8">
    <source>
        <dbReference type="Pfam" id="PF02687"/>
    </source>
</evidence>
<evidence type="ECO:0000256" key="5">
    <source>
        <dbReference type="ARBA" id="ARBA00023136"/>
    </source>
</evidence>
<feature type="transmembrane region" description="Helical" evidence="7">
    <location>
        <begin position="854"/>
        <end position="879"/>
    </location>
</feature>
<dbReference type="SUPFAM" id="SSF49464">
    <property type="entry name" value="Carboxypeptidase regulatory domain-like"/>
    <property type="match status" value="1"/>
</dbReference>
<sequence>MGYRRALLTRWSRRDKLAIVVIAVTVAFLTGTTLVIAAASAQTTAIAQEYDTEGTAVYHESVVTAREQAGKSSLVIPLAEVTLPNGETQYVAGISRQRAQTFNRRIDGSIPNPPPSGVSSGTMKPRAIRLSGQQTQVTVNVTSRSSTHQFIPSEWFIAQPELVEQLGSTGAFVITPASEQATASPDRGVPLRSALSFFILGTRQLLTVLTVTAIGGAILVGVTVYSVTKMTVRDRLQAIRVLRSTGCHPFSILQLFALRAGLLTGVGIGIGYTIGVILPNIAVNVAVFAGLPTSLTLRVSQLVLSVLLPVYGGTMLVGLCAGVVAAWPTISGPPSQLSSSFGRKRPASAVNKNVVRRILSLRLLDWRALGPSTATLTVFVTVVLLVTSVGGVLMPLMTAEGTTITEPGAIHPVASKVPEQYADGLHAQGIPASAEILLFTVHDGKPIVARGANYSDFANISNATIEQGQRPTASNEALIGTDLAQTTGIKVGDRVTLGGSTESGIARIHIVGTYSASGPYDDQLLLSLPTAQHLSTTNDNTVHIIRTPKQFDRTQSSTDIEILDVRAPSQATANASVPVEIQVRNFGSAPTTRNISVWLGNVSQSVPVTLPAHSQQTKTIRLRPSQPGSTTLQVGNYTQPLAIKSANAIQVDGLPAQVPPNSEPQLIVSTVDGDPIPNATVRVANTTVRTGSNGAVRVPFDSAGSHTLHVETQNQHFTKTVEVTPSARRMLTGDVQIQPPNPSLLSQPEAHVHLYNPWNTTLDRTIRLSGDVERTTRSVSVAAGDNTTEVYHLGEQPPGAYSVSVTADNHQLATASYSVSGDDRLVAAYASSGRADGSTGIAQALNTAFGNMQVLLVVLIMLAGMMTVGSTTAVFAQAVHARQQAVGVYRATGASPIRVLRVIITDALTVGLVAIGCALICGIAGLALLSTLDFLIIYGVRITPTISPTVFVGSLIGGLGIVLVSAIVVAGSLIIRQPSALVRKGSQTNRNHTMLSDGGSDE</sequence>
<name>A0A1N7DLE3_9EURY</name>
<evidence type="ECO:0000256" key="7">
    <source>
        <dbReference type="SAM" id="Phobius"/>
    </source>
</evidence>
<keyword evidence="3 7" id="KW-0812">Transmembrane</keyword>
<comment type="similarity">
    <text evidence="6">Belongs to the ABC-4 integral membrane protein family.</text>
</comment>
<evidence type="ECO:0000256" key="4">
    <source>
        <dbReference type="ARBA" id="ARBA00022989"/>
    </source>
</evidence>
<feature type="transmembrane region" description="Helical" evidence="7">
    <location>
        <begin position="302"/>
        <end position="327"/>
    </location>
</feature>
<comment type="subcellular location">
    <subcellularLocation>
        <location evidence="1">Cell membrane</location>
        <topology evidence="1">Multi-pass membrane protein</topology>
    </subcellularLocation>
</comment>
<dbReference type="OrthoDB" id="291541at2157"/>
<keyword evidence="10" id="KW-1185">Reference proteome</keyword>
<dbReference type="PANTHER" id="PTHR30572">
    <property type="entry name" value="MEMBRANE COMPONENT OF TRANSPORTER-RELATED"/>
    <property type="match status" value="1"/>
</dbReference>
<keyword evidence="5 7" id="KW-0472">Membrane</keyword>
<reference evidence="10" key="1">
    <citation type="submission" date="2017-01" db="EMBL/GenBank/DDBJ databases">
        <authorList>
            <person name="Varghese N."/>
            <person name="Submissions S."/>
        </authorList>
    </citation>
    <scope>NUCLEOTIDE SEQUENCE [LARGE SCALE GENOMIC DNA]</scope>
    <source>
        <strain evidence="10">CGMCC 1.7737</strain>
    </source>
</reference>
<dbReference type="InterPro" id="IPR050250">
    <property type="entry name" value="Macrolide_Exporter_MacB"/>
</dbReference>
<accession>A0A1N7DLE3</accession>
<evidence type="ECO:0000256" key="6">
    <source>
        <dbReference type="ARBA" id="ARBA00038076"/>
    </source>
</evidence>